<dbReference type="SUPFAM" id="SSF110997">
    <property type="entry name" value="Sporulation related repeat"/>
    <property type="match status" value="1"/>
</dbReference>
<protein>
    <submittedName>
        <fullName evidence="2">Sporulation related protein</fullName>
    </submittedName>
</protein>
<dbReference type="RefSeq" id="WP_121197040.1">
    <property type="nucleotide sequence ID" value="NZ_RBKU01000001.1"/>
</dbReference>
<keyword evidence="3" id="KW-1185">Reference proteome</keyword>
<dbReference type="InterPro" id="IPR007730">
    <property type="entry name" value="SPOR-like_dom"/>
</dbReference>
<dbReference type="PROSITE" id="PS51724">
    <property type="entry name" value="SPOR"/>
    <property type="match status" value="1"/>
</dbReference>
<evidence type="ECO:0000313" key="2">
    <source>
        <dbReference type="EMBL" id="RKR81328.1"/>
    </source>
</evidence>
<organism evidence="2 3">
    <name type="scientific">Mucilaginibacter gracilis</name>
    <dbReference type="NCBI Taxonomy" id="423350"/>
    <lineage>
        <taxon>Bacteria</taxon>
        <taxon>Pseudomonadati</taxon>
        <taxon>Bacteroidota</taxon>
        <taxon>Sphingobacteriia</taxon>
        <taxon>Sphingobacteriales</taxon>
        <taxon>Sphingobacteriaceae</taxon>
        <taxon>Mucilaginibacter</taxon>
    </lineage>
</organism>
<dbReference type="InterPro" id="IPR036680">
    <property type="entry name" value="SPOR-like_sf"/>
</dbReference>
<gene>
    <name evidence="2" type="ORF">BDD43_1473</name>
</gene>
<dbReference type="Proteomes" id="UP000268007">
    <property type="component" value="Unassembled WGS sequence"/>
</dbReference>
<feature type="domain" description="SPOR" evidence="1">
    <location>
        <begin position="68"/>
        <end position="144"/>
    </location>
</feature>
<dbReference type="GO" id="GO:0042834">
    <property type="term" value="F:peptidoglycan binding"/>
    <property type="evidence" value="ECO:0007669"/>
    <property type="project" value="InterPro"/>
</dbReference>
<dbReference type="Gene3D" id="3.30.70.1070">
    <property type="entry name" value="Sporulation related repeat"/>
    <property type="match status" value="1"/>
</dbReference>
<dbReference type="Pfam" id="PF05036">
    <property type="entry name" value="SPOR"/>
    <property type="match status" value="1"/>
</dbReference>
<comment type="caution">
    <text evidence="2">The sequence shown here is derived from an EMBL/GenBank/DDBJ whole genome shotgun (WGS) entry which is preliminary data.</text>
</comment>
<dbReference type="EMBL" id="RBKU01000001">
    <property type="protein sequence ID" value="RKR81328.1"/>
    <property type="molecule type" value="Genomic_DNA"/>
</dbReference>
<evidence type="ECO:0000259" key="1">
    <source>
        <dbReference type="PROSITE" id="PS51724"/>
    </source>
</evidence>
<proteinExistence type="predicted"/>
<accession>A0A495IZ17</accession>
<dbReference type="OrthoDB" id="2473397at2"/>
<dbReference type="AlphaFoldDB" id="A0A495IZ17"/>
<evidence type="ECO:0000313" key="3">
    <source>
        <dbReference type="Proteomes" id="UP000268007"/>
    </source>
</evidence>
<sequence>MKTSNTTSSLSRKAIGCGIAFFMLFSVTSLAQTRGKLTVVKDPRIDSLIALRLALSKMPNSNVGVYAPTSGRGFRVQIFSGSNRTDAYNAQSKFNNLYPELKTYIIYSEPNFKVRAGDFRTRLEASKLLEQVRPQFTSVFIITEKINLPKIGNND</sequence>
<reference evidence="2 3" key="1">
    <citation type="submission" date="2018-10" db="EMBL/GenBank/DDBJ databases">
        <title>Genomic Encyclopedia of Archaeal and Bacterial Type Strains, Phase II (KMG-II): from individual species to whole genera.</title>
        <authorList>
            <person name="Goeker M."/>
        </authorList>
    </citation>
    <scope>NUCLEOTIDE SEQUENCE [LARGE SCALE GENOMIC DNA]</scope>
    <source>
        <strain evidence="2 3">DSM 18602</strain>
    </source>
</reference>
<name>A0A495IZ17_9SPHI</name>